<sequence>MALLGNICKDTSTGLCLQPEQYFCHGLALLGQ</sequence>
<organism evidence="1">
    <name type="scientific">Rhizophora mucronata</name>
    <name type="common">Asiatic mangrove</name>
    <dbReference type="NCBI Taxonomy" id="61149"/>
    <lineage>
        <taxon>Eukaryota</taxon>
        <taxon>Viridiplantae</taxon>
        <taxon>Streptophyta</taxon>
        <taxon>Embryophyta</taxon>
        <taxon>Tracheophyta</taxon>
        <taxon>Spermatophyta</taxon>
        <taxon>Magnoliopsida</taxon>
        <taxon>eudicotyledons</taxon>
        <taxon>Gunneridae</taxon>
        <taxon>Pentapetalae</taxon>
        <taxon>rosids</taxon>
        <taxon>fabids</taxon>
        <taxon>Malpighiales</taxon>
        <taxon>Rhizophoraceae</taxon>
        <taxon>Rhizophora</taxon>
    </lineage>
</organism>
<evidence type="ECO:0000313" key="1">
    <source>
        <dbReference type="EMBL" id="MBW87733.1"/>
    </source>
</evidence>
<dbReference type="AlphaFoldDB" id="A0A2P2J2P4"/>
<reference evidence="1" key="1">
    <citation type="submission" date="2018-02" db="EMBL/GenBank/DDBJ databases">
        <title>Rhizophora mucronata_Transcriptome.</title>
        <authorList>
            <person name="Meera S.P."/>
            <person name="Sreeshan A."/>
            <person name="Augustine A."/>
        </authorList>
    </citation>
    <scope>NUCLEOTIDE SEQUENCE</scope>
    <source>
        <tissue evidence="1">Leaf</tissue>
    </source>
</reference>
<accession>A0A2P2J2P4</accession>
<proteinExistence type="predicted"/>
<dbReference type="EMBL" id="GGEC01007250">
    <property type="protein sequence ID" value="MBW87733.1"/>
    <property type="molecule type" value="Transcribed_RNA"/>
</dbReference>
<name>A0A2P2J2P4_RHIMU</name>
<protein>
    <submittedName>
        <fullName evidence="1">Uncharacterized protein</fullName>
    </submittedName>
</protein>